<evidence type="ECO:0000313" key="3">
    <source>
        <dbReference type="Proteomes" id="UP000317624"/>
    </source>
</evidence>
<comment type="caution">
    <text evidence="2">The sequence shown here is derived from an EMBL/GenBank/DDBJ whole genome shotgun (WGS) entry which is preliminary data.</text>
</comment>
<proteinExistence type="predicted"/>
<sequence>MKPDKTKAPGRAGRFAVNYLNNLFVLHQGSVFASGDYTYDSTRANRAQKNRLNQMGRHSNKRIAKRNGNGGNSLPVFSQSRRLGRAAHHPLVVTCVHGAKLRLPFFGAITSL</sequence>
<feature type="region of interest" description="Disordered" evidence="1">
    <location>
        <begin position="56"/>
        <end position="77"/>
    </location>
</feature>
<dbReference type="RefSeq" id="WP_144847540.1">
    <property type="nucleotide sequence ID" value="NZ_VMRJ01000003.1"/>
</dbReference>
<keyword evidence="3" id="KW-1185">Reference proteome</keyword>
<name>A0A558BU70_9BACT</name>
<dbReference type="Proteomes" id="UP000317624">
    <property type="component" value="Unassembled WGS sequence"/>
</dbReference>
<dbReference type="EMBL" id="VMRJ01000003">
    <property type="protein sequence ID" value="TVT40042.1"/>
    <property type="molecule type" value="Genomic_DNA"/>
</dbReference>
<dbReference type="AlphaFoldDB" id="A0A558BU70"/>
<gene>
    <name evidence="2" type="ORF">FNT36_11080</name>
</gene>
<accession>A0A558BU70</accession>
<reference evidence="2 3" key="1">
    <citation type="submission" date="2019-07" db="EMBL/GenBank/DDBJ databases">
        <title>Hymenobacter sp. straun FUR1 Genome sequencing and assembly.</title>
        <authorList>
            <person name="Chhetri G."/>
        </authorList>
    </citation>
    <scope>NUCLEOTIDE SEQUENCE [LARGE SCALE GENOMIC DNA]</scope>
    <source>
        <strain evidence="2 3">Fur1</strain>
    </source>
</reference>
<organism evidence="2 3">
    <name type="scientific">Hymenobacter setariae</name>
    <dbReference type="NCBI Taxonomy" id="2594794"/>
    <lineage>
        <taxon>Bacteria</taxon>
        <taxon>Pseudomonadati</taxon>
        <taxon>Bacteroidota</taxon>
        <taxon>Cytophagia</taxon>
        <taxon>Cytophagales</taxon>
        <taxon>Hymenobacteraceae</taxon>
        <taxon>Hymenobacter</taxon>
    </lineage>
</organism>
<protein>
    <submittedName>
        <fullName evidence="2">Uncharacterized protein</fullName>
    </submittedName>
</protein>
<evidence type="ECO:0000313" key="2">
    <source>
        <dbReference type="EMBL" id="TVT40042.1"/>
    </source>
</evidence>
<evidence type="ECO:0000256" key="1">
    <source>
        <dbReference type="SAM" id="MobiDB-lite"/>
    </source>
</evidence>